<feature type="transmembrane region" description="Helical" evidence="7">
    <location>
        <begin position="83"/>
        <end position="107"/>
    </location>
</feature>
<name>A0ABD3CIF8_9LAMI</name>
<dbReference type="EMBL" id="JAVIJP010000034">
    <property type="protein sequence ID" value="KAL3629367.1"/>
    <property type="molecule type" value="Genomic_DNA"/>
</dbReference>
<organism evidence="9 10">
    <name type="scientific">Castilleja foliolosa</name>
    <dbReference type="NCBI Taxonomy" id="1961234"/>
    <lineage>
        <taxon>Eukaryota</taxon>
        <taxon>Viridiplantae</taxon>
        <taxon>Streptophyta</taxon>
        <taxon>Embryophyta</taxon>
        <taxon>Tracheophyta</taxon>
        <taxon>Spermatophyta</taxon>
        <taxon>Magnoliopsida</taxon>
        <taxon>eudicotyledons</taxon>
        <taxon>Gunneridae</taxon>
        <taxon>Pentapetalae</taxon>
        <taxon>asterids</taxon>
        <taxon>lamiids</taxon>
        <taxon>Lamiales</taxon>
        <taxon>Orobanchaceae</taxon>
        <taxon>Pedicularideae</taxon>
        <taxon>Castillejinae</taxon>
        <taxon>Castilleja</taxon>
    </lineage>
</organism>
<feature type="domain" description="Amino acid transporter transmembrane" evidence="8">
    <location>
        <begin position="45"/>
        <end position="244"/>
    </location>
</feature>
<evidence type="ECO:0000259" key="8">
    <source>
        <dbReference type="Pfam" id="PF01490"/>
    </source>
</evidence>
<dbReference type="Proteomes" id="UP001632038">
    <property type="component" value="Unassembled WGS sequence"/>
</dbReference>
<keyword evidence="4" id="KW-0029">Amino-acid transport</keyword>
<feature type="transmembrane region" description="Helical" evidence="7">
    <location>
        <begin position="224"/>
        <end position="245"/>
    </location>
</feature>
<gene>
    <name evidence="9" type="ORF">CASFOL_026589</name>
</gene>
<dbReference type="InterPro" id="IPR013057">
    <property type="entry name" value="AA_transpt_TM"/>
</dbReference>
<sequence length="253" mass="28502">MQTENRNDLSVRSVRFQQFNSVFGLSVFRLLFSRFRSVFSVQSVFCTALIPTAISLYMFCYCSHPVFLTLYTSMKNKKNFSKVLITCFVISTIIYASMALLGYFMFGSEVQSQITLNLPTHLISSKVAIYTTLVFPLTKYALILTPIVEAIENDLLTNPKKWLRMLMRTGLVLNTMVVAMVLPFFGYLMALVGALSGVTASIFLPCLFICKISGIHKRLGVESIFILIIVLMGVFILILGTYTSVRDIVEQLI</sequence>
<dbReference type="PANTHER" id="PTHR48017">
    <property type="entry name" value="OS05G0424000 PROTEIN-RELATED"/>
    <property type="match status" value="1"/>
</dbReference>
<evidence type="ECO:0000256" key="6">
    <source>
        <dbReference type="ARBA" id="ARBA00023136"/>
    </source>
</evidence>
<reference evidence="10" key="1">
    <citation type="journal article" date="2024" name="IScience">
        <title>Strigolactones Initiate the Formation of Haustorium-like Structures in Castilleja.</title>
        <authorList>
            <person name="Buerger M."/>
            <person name="Peterson D."/>
            <person name="Chory J."/>
        </authorList>
    </citation>
    <scope>NUCLEOTIDE SEQUENCE [LARGE SCALE GENOMIC DNA]</scope>
</reference>
<evidence type="ECO:0000256" key="1">
    <source>
        <dbReference type="ARBA" id="ARBA00004370"/>
    </source>
</evidence>
<keyword evidence="5 7" id="KW-1133">Transmembrane helix</keyword>
<keyword evidence="2" id="KW-0813">Transport</keyword>
<dbReference type="AlphaFoldDB" id="A0ABD3CIF8"/>
<proteinExistence type="predicted"/>
<protein>
    <recommendedName>
        <fullName evidence="8">Amino acid transporter transmembrane domain-containing protein</fullName>
    </recommendedName>
</protein>
<comment type="caution">
    <text evidence="9">The sequence shown here is derived from an EMBL/GenBank/DDBJ whole genome shotgun (WGS) entry which is preliminary data.</text>
</comment>
<feature type="transmembrane region" description="Helical" evidence="7">
    <location>
        <begin position="127"/>
        <end position="148"/>
    </location>
</feature>
<keyword evidence="3 7" id="KW-0812">Transmembrane</keyword>
<feature type="transmembrane region" description="Helical" evidence="7">
    <location>
        <begin position="39"/>
        <end position="62"/>
    </location>
</feature>
<evidence type="ECO:0000256" key="5">
    <source>
        <dbReference type="ARBA" id="ARBA00022989"/>
    </source>
</evidence>
<evidence type="ECO:0000313" key="9">
    <source>
        <dbReference type="EMBL" id="KAL3629367.1"/>
    </source>
</evidence>
<evidence type="ECO:0000256" key="3">
    <source>
        <dbReference type="ARBA" id="ARBA00022692"/>
    </source>
</evidence>
<accession>A0ABD3CIF8</accession>
<dbReference type="GO" id="GO:0006865">
    <property type="term" value="P:amino acid transport"/>
    <property type="evidence" value="ECO:0007669"/>
    <property type="project" value="UniProtKB-KW"/>
</dbReference>
<evidence type="ECO:0000256" key="4">
    <source>
        <dbReference type="ARBA" id="ARBA00022970"/>
    </source>
</evidence>
<evidence type="ECO:0000256" key="7">
    <source>
        <dbReference type="SAM" id="Phobius"/>
    </source>
</evidence>
<keyword evidence="6 7" id="KW-0472">Membrane</keyword>
<feature type="transmembrane region" description="Helical" evidence="7">
    <location>
        <begin position="169"/>
        <end position="188"/>
    </location>
</feature>
<comment type="subcellular location">
    <subcellularLocation>
        <location evidence="1">Membrane</location>
    </subcellularLocation>
</comment>
<evidence type="ECO:0000256" key="2">
    <source>
        <dbReference type="ARBA" id="ARBA00022448"/>
    </source>
</evidence>
<dbReference type="GO" id="GO:0016020">
    <property type="term" value="C:membrane"/>
    <property type="evidence" value="ECO:0007669"/>
    <property type="project" value="UniProtKB-SubCell"/>
</dbReference>
<evidence type="ECO:0000313" key="10">
    <source>
        <dbReference type="Proteomes" id="UP001632038"/>
    </source>
</evidence>
<feature type="transmembrane region" description="Helical" evidence="7">
    <location>
        <begin position="194"/>
        <end position="212"/>
    </location>
</feature>
<dbReference type="Pfam" id="PF01490">
    <property type="entry name" value="Aa_trans"/>
    <property type="match status" value="1"/>
</dbReference>
<keyword evidence="10" id="KW-1185">Reference proteome</keyword>